<dbReference type="Gene3D" id="3.40.50.720">
    <property type="entry name" value="NAD(P)-binding Rossmann-like Domain"/>
    <property type="match status" value="2"/>
</dbReference>
<dbReference type="Proteomes" id="UP000695022">
    <property type="component" value="Unplaced"/>
</dbReference>
<dbReference type="PANTHER" id="PTHR43333:SF1">
    <property type="entry name" value="D-ISOMER SPECIFIC 2-HYDROXYACID DEHYDROGENASE NAD-BINDING DOMAIN-CONTAINING PROTEIN"/>
    <property type="match status" value="1"/>
</dbReference>
<dbReference type="Pfam" id="PF02826">
    <property type="entry name" value="2-Hacid_dh_C"/>
    <property type="match status" value="1"/>
</dbReference>
<dbReference type="PANTHER" id="PTHR43333">
    <property type="entry name" value="2-HACID_DH_C DOMAIN-CONTAINING PROTEIN"/>
    <property type="match status" value="1"/>
</dbReference>
<dbReference type="RefSeq" id="XP_014669476.1">
    <property type="nucleotide sequence ID" value="XM_014813990.1"/>
</dbReference>
<evidence type="ECO:0000256" key="2">
    <source>
        <dbReference type="ARBA" id="ARBA00023027"/>
    </source>
</evidence>
<dbReference type="CDD" id="cd05300">
    <property type="entry name" value="2-Hacid_dh_1"/>
    <property type="match status" value="1"/>
</dbReference>
<name>A0ABM1EBA5_PRICU</name>
<feature type="domain" description="D-isomer specific 2-hydroxyacid dehydrogenase NAD-binding" evidence="3">
    <location>
        <begin position="112"/>
        <end position="290"/>
    </location>
</feature>
<dbReference type="SUPFAM" id="SSF52283">
    <property type="entry name" value="Formate/glycerate dehydrogenase catalytic domain-like"/>
    <property type="match status" value="1"/>
</dbReference>
<keyword evidence="1" id="KW-0560">Oxidoreductase</keyword>
<evidence type="ECO:0000313" key="4">
    <source>
        <dbReference type="Proteomes" id="UP000695022"/>
    </source>
</evidence>
<dbReference type="GeneID" id="106810588"/>
<organism evidence="4 5">
    <name type="scientific">Priapulus caudatus</name>
    <name type="common">Priapulid worm</name>
    <dbReference type="NCBI Taxonomy" id="37621"/>
    <lineage>
        <taxon>Eukaryota</taxon>
        <taxon>Metazoa</taxon>
        <taxon>Ecdysozoa</taxon>
        <taxon>Scalidophora</taxon>
        <taxon>Priapulida</taxon>
        <taxon>Priapulimorpha</taxon>
        <taxon>Priapulimorphida</taxon>
        <taxon>Priapulidae</taxon>
        <taxon>Priapulus</taxon>
    </lineage>
</organism>
<dbReference type="SUPFAM" id="SSF51735">
    <property type="entry name" value="NAD(P)-binding Rossmann-fold domains"/>
    <property type="match status" value="1"/>
</dbReference>
<evidence type="ECO:0000256" key="1">
    <source>
        <dbReference type="ARBA" id="ARBA00023002"/>
    </source>
</evidence>
<evidence type="ECO:0000313" key="5">
    <source>
        <dbReference type="RefSeq" id="XP_014669476.1"/>
    </source>
</evidence>
<dbReference type="InterPro" id="IPR036291">
    <property type="entry name" value="NAD(P)-bd_dom_sf"/>
</dbReference>
<proteinExistence type="predicted"/>
<sequence>MRAVHILTRIPGLGASVQQLMPAVTVVDHSASVEEESMKPLEQFAGLAEAEVLLADPDLAAQVINKLPKLQWLQCTWAGVDRIMDSVAERPAARITRFGGAFGPAMAEYVIGQIIARERNFELMREQQKKVYWWQAPFRSYRLLSTLSIGILGTGDIGKEIARICKLFGMKVWAMVRTIPTERKEYIDEYRTNDGLAEILSACDYICSVLPNTVETRGLLNGTLLKNCMPKKAVFINVGRGSVICTDDLLTALKEGWIAAAILDVFEREPLPGDCELWRLPNVVLTPHVASMSMSWQVSDVFANNYERFTADEPLRYLVDWEKKY</sequence>
<accession>A0ABM1EBA5</accession>
<keyword evidence="2" id="KW-0520">NAD</keyword>
<evidence type="ECO:0000259" key="3">
    <source>
        <dbReference type="Pfam" id="PF02826"/>
    </source>
</evidence>
<protein>
    <submittedName>
        <fullName evidence="5">Glyoxylate/hydroxypyruvate reductase A-like</fullName>
    </submittedName>
</protein>
<gene>
    <name evidence="5" type="primary">LOC106810588</name>
</gene>
<dbReference type="InterPro" id="IPR006140">
    <property type="entry name" value="D-isomer_DH_NAD-bd"/>
</dbReference>
<reference evidence="5" key="1">
    <citation type="submission" date="2025-08" db="UniProtKB">
        <authorList>
            <consortium name="RefSeq"/>
        </authorList>
    </citation>
    <scope>IDENTIFICATION</scope>
</reference>
<keyword evidence="4" id="KW-1185">Reference proteome</keyword>